<sequence>MKVQRKNDHILIENNHFEVHIQPKIFGGYYLKKFIKNSPFEMIEMREIRVNISEDEAIHAAKDLLSQVYHSANEFKNMGILPT</sequence>
<evidence type="ECO:0000313" key="1">
    <source>
        <dbReference type="EMBL" id="MCR1899135.1"/>
    </source>
</evidence>
<name>A0AAE3HGX0_9FIRM</name>
<accession>A0AAE3HGX0</accession>
<organism evidence="1 2">
    <name type="scientific">Irregularibacter muris</name>
    <dbReference type="NCBI Taxonomy" id="1796619"/>
    <lineage>
        <taxon>Bacteria</taxon>
        <taxon>Bacillati</taxon>
        <taxon>Bacillota</taxon>
        <taxon>Clostridia</taxon>
        <taxon>Eubacteriales</taxon>
        <taxon>Eubacteriaceae</taxon>
        <taxon>Irregularibacter</taxon>
    </lineage>
</organism>
<dbReference type="Proteomes" id="UP001205748">
    <property type="component" value="Unassembled WGS sequence"/>
</dbReference>
<comment type="caution">
    <text evidence="1">The sequence shown here is derived from an EMBL/GenBank/DDBJ whole genome shotgun (WGS) entry which is preliminary data.</text>
</comment>
<dbReference type="AlphaFoldDB" id="A0AAE3HGX0"/>
<reference evidence="1" key="1">
    <citation type="submission" date="2022-07" db="EMBL/GenBank/DDBJ databases">
        <title>Enhanced cultured diversity of the mouse gut microbiota enables custom-made synthetic communities.</title>
        <authorList>
            <person name="Afrizal A."/>
        </authorList>
    </citation>
    <scope>NUCLEOTIDE SEQUENCE</scope>
    <source>
        <strain evidence="1">DSM 28593</strain>
    </source>
</reference>
<dbReference type="EMBL" id="JANKAS010000007">
    <property type="protein sequence ID" value="MCR1899135.1"/>
    <property type="molecule type" value="Genomic_DNA"/>
</dbReference>
<keyword evidence="2" id="KW-1185">Reference proteome</keyword>
<proteinExistence type="predicted"/>
<protein>
    <submittedName>
        <fullName evidence="1">Uncharacterized protein</fullName>
    </submittedName>
</protein>
<dbReference type="RefSeq" id="WP_257531169.1">
    <property type="nucleotide sequence ID" value="NZ_JANKAS010000007.1"/>
</dbReference>
<gene>
    <name evidence="1" type="ORF">NSA47_09080</name>
</gene>
<evidence type="ECO:0000313" key="2">
    <source>
        <dbReference type="Proteomes" id="UP001205748"/>
    </source>
</evidence>